<dbReference type="EMBL" id="JAWJYN010000002">
    <property type="protein sequence ID" value="MDZ8162037.1"/>
    <property type="molecule type" value="Genomic_DNA"/>
</dbReference>
<feature type="domain" description="NadR/Ttd14 AAA" evidence="1">
    <location>
        <begin position="2"/>
        <end position="150"/>
    </location>
</feature>
<sequence length="188" mass="20194">MRIVVSGTHAIGKSTLIGDFSAAHREYEVLPDPFELIDAAADEPDASTYLAQLRISADRLLDFAPGDDVIAERGPLDFLAYLVALDGLGRIHLDEDVLARAIALTAAAMACVDLLVLLPITVDDGVRAPEDEDPELRQAMNDALLELADDTAIVGSARTVEIVGQPAKRLARLRLAVNRPGPVDHQRV</sequence>
<evidence type="ECO:0000259" key="1">
    <source>
        <dbReference type="Pfam" id="PF13521"/>
    </source>
</evidence>
<evidence type="ECO:0000313" key="2">
    <source>
        <dbReference type="EMBL" id="MDZ8162037.1"/>
    </source>
</evidence>
<dbReference type="Gene3D" id="3.40.50.300">
    <property type="entry name" value="P-loop containing nucleotide triphosphate hydrolases"/>
    <property type="match status" value="1"/>
</dbReference>
<organism evidence="2 3">
    <name type="scientific">Microbacterium aquimaris</name>
    <dbReference type="NCBI Taxonomy" id="459816"/>
    <lineage>
        <taxon>Bacteria</taxon>
        <taxon>Bacillati</taxon>
        <taxon>Actinomycetota</taxon>
        <taxon>Actinomycetes</taxon>
        <taxon>Micrococcales</taxon>
        <taxon>Microbacteriaceae</taxon>
        <taxon>Microbacterium</taxon>
    </lineage>
</organism>
<proteinExistence type="predicted"/>
<dbReference type="InterPro" id="IPR038727">
    <property type="entry name" value="NadR/Ttd14_AAA_dom"/>
</dbReference>
<accession>A0ABU5N7K6</accession>
<dbReference type="InterPro" id="IPR027417">
    <property type="entry name" value="P-loop_NTPase"/>
</dbReference>
<comment type="caution">
    <text evidence="2">The sequence shown here is derived from an EMBL/GenBank/DDBJ whole genome shotgun (WGS) entry which is preliminary data.</text>
</comment>
<dbReference type="Pfam" id="PF13521">
    <property type="entry name" value="AAA_28"/>
    <property type="match status" value="1"/>
</dbReference>
<name>A0ABU5N7K6_9MICO</name>
<protein>
    <submittedName>
        <fullName evidence="2">AAA family ATPase</fullName>
    </submittedName>
</protein>
<dbReference type="Proteomes" id="UP001291912">
    <property type="component" value="Unassembled WGS sequence"/>
</dbReference>
<keyword evidence="3" id="KW-1185">Reference proteome</keyword>
<gene>
    <name evidence="2" type="ORF">R2Q92_09295</name>
</gene>
<dbReference type="RefSeq" id="WP_194424534.1">
    <property type="nucleotide sequence ID" value="NZ_BAAAPT010000002.1"/>
</dbReference>
<evidence type="ECO:0000313" key="3">
    <source>
        <dbReference type="Proteomes" id="UP001291912"/>
    </source>
</evidence>
<dbReference type="SUPFAM" id="SSF52540">
    <property type="entry name" value="P-loop containing nucleoside triphosphate hydrolases"/>
    <property type="match status" value="1"/>
</dbReference>
<reference evidence="2 3" key="1">
    <citation type="submission" date="2023-10" db="EMBL/GenBank/DDBJ databases">
        <title>Microbacterium xanthum sp. nov., isolated from seaweed.</title>
        <authorList>
            <person name="Lee S.D."/>
        </authorList>
    </citation>
    <scope>NUCLEOTIDE SEQUENCE [LARGE SCALE GENOMIC DNA]</scope>
    <source>
        <strain evidence="2 3">KCTC 19124</strain>
    </source>
</reference>